<dbReference type="EMBL" id="BMNC01000020">
    <property type="protein sequence ID" value="GGN24399.1"/>
    <property type="molecule type" value="Genomic_DNA"/>
</dbReference>
<sequence length="117" mass="12634">MPKGREPTPAREEAGSEPSAGAGSPSGKAEGMTPSVPYAARMAVFDQGKYLSVTEILRSETSVRSQLLLVNPSIRLAVDHALDGMHTEDMHSTGVRLVARRHVDFRRVSSAMCRRSA</sequence>
<keyword evidence="3" id="KW-1185">Reference proteome</keyword>
<organism evidence="2 3">
    <name type="scientific">Lentzea pudingi</name>
    <dbReference type="NCBI Taxonomy" id="1789439"/>
    <lineage>
        <taxon>Bacteria</taxon>
        <taxon>Bacillati</taxon>
        <taxon>Actinomycetota</taxon>
        <taxon>Actinomycetes</taxon>
        <taxon>Pseudonocardiales</taxon>
        <taxon>Pseudonocardiaceae</taxon>
        <taxon>Lentzea</taxon>
    </lineage>
</organism>
<evidence type="ECO:0000313" key="3">
    <source>
        <dbReference type="Proteomes" id="UP000597656"/>
    </source>
</evidence>
<feature type="compositionally biased region" description="Basic and acidic residues" evidence="1">
    <location>
        <begin position="1"/>
        <end position="14"/>
    </location>
</feature>
<evidence type="ECO:0000256" key="1">
    <source>
        <dbReference type="SAM" id="MobiDB-lite"/>
    </source>
</evidence>
<accession>A0ABQ2IQH2</accession>
<gene>
    <name evidence="2" type="ORF">GCM10011609_77900</name>
</gene>
<dbReference type="Proteomes" id="UP000597656">
    <property type="component" value="Unassembled WGS sequence"/>
</dbReference>
<reference evidence="3" key="1">
    <citation type="journal article" date="2019" name="Int. J. Syst. Evol. Microbiol.">
        <title>The Global Catalogue of Microorganisms (GCM) 10K type strain sequencing project: providing services to taxonomists for standard genome sequencing and annotation.</title>
        <authorList>
            <consortium name="The Broad Institute Genomics Platform"/>
            <consortium name="The Broad Institute Genome Sequencing Center for Infectious Disease"/>
            <person name="Wu L."/>
            <person name="Ma J."/>
        </authorList>
    </citation>
    <scope>NUCLEOTIDE SEQUENCE [LARGE SCALE GENOMIC DNA]</scope>
    <source>
        <strain evidence="3">CGMCC 4.7319</strain>
    </source>
</reference>
<evidence type="ECO:0000313" key="2">
    <source>
        <dbReference type="EMBL" id="GGN24399.1"/>
    </source>
</evidence>
<comment type="caution">
    <text evidence="2">The sequence shown here is derived from an EMBL/GenBank/DDBJ whole genome shotgun (WGS) entry which is preliminary data.</text>
</comment>
<name>A0ABQ2IQH2_9PSEU</name>
<feature type="compositionally biased region" description="Low complexity" evidence="1">
    <location>
        <begin position="16"/>
        <end position="31"/>
    </location>
</feature>
<proteinExistence type="predicted"/>
<protein>
    <submittedName>
        <fullName evidence="2">Uncharacterized protein</fullName>
    </submittedName>
</protein>
<feature type="region of interest" description="Disordered" evidence="1">
    <location>
        <begin position="1"/>
        <end position="34"/>
    </location>
</feature>